<dbReference type="RefSeq" id="WP_049666765.1">
    <property type="nucleotide sequence ID" value="NZ_JBIVRT010000006.1"/>
</dbReference>
<proteinExistence type="predicted"/>
<dbReference type="Proteomes" id="UP000037326">
    <property type="component" value="Unassembled WGS sequence"/>
</dbReference>
<dbReference type="Pfam" id="PF10673">
    <property type="entry name" value="DUF2487"/>
    <property type="match status" value="1"/>
</dbReference>
<dbReference type="AlphaFoldDB" id="A0A0K9FFM8"/>
<organism evidence="1 2">
    <name type="scientific">Lysinibacillus xylanilyticus</name>
    <dbReference type="NCBI Taxonomy" id="582475"/>
    <lineage>
        <taxon>Bacteria</taxon>
        <taxon>Bacillati</taxon>
        <taxon>Bacillota</taxon>
        <taxon>Bacilli</taxon>
        <taxon>Bacillales</taxon>
        <taxon>Bacillaceae</taxon>
        <taxon>Lysinibacillus</taxon>
    </lineage>
</organism>
<dbReference type="InterPro" id="IPR019615">
    <property type="entry name" value="DUF2487"/>
</dbReference>
<protein>
    <recommendedName>
        <fullName evidence="3">DUF2487 domain-containing protein</fullName>
    </recommendedName>
</protein>
<sequence>MYFNASDVTSFIAQKDFIDTAIVPLVTVDLTPEKMKQSGTDADFLLSLTSFIEQQFKGRLLLMPPFSYSSTLKNEDMPRQLETQLHNAGFKHVFFITCDHFWTNIGDEVNVIWLPAIPLESMDKGVKNSILEDQLRQVIPMLSTKWTQI</sequence>
<evidence type="ECO:0008006" key="3">
    <source>
        <dbReference type="Google" id="ProtNLM"/>
    </source>
</evidence>
<dbReference type="OrthoDB" id="2678750at2"/>
<dbReference type="PATRIC" id="fig|582475.4.peg.2308"/>
<accession>A0A0K9FFM8</accession>
<evidence type="ECO:0000313" key="2">
    <source>
        <dbReference type="Proteomes" id="UP000037326"/>
    </source>
</evidence>
<name>A0A0K9FFM8_9BACI</name>
<reference evidence="2" key="1">
    <citation type="submission" date="2015-07" db="EMBL/GenBank/DDBJ databases">
        <authorList>
            <consortium name="Consortium for Microbial Forensics and Genomics (microFORGE)"/>
            <person name="Knight B.M."/>
            <person name="Roberts D.P."/>
            <person name="Lin D."/>
            <person name="Hari K."/>
            <person name="Fletcher J."/>
            <person name="Melcher U."/>
            <person name="Blagden T."/>
            <person name="Winegar R.A."/>
        </authorList>
    </citation>
    <scope>NUCLEOTIDE SEQUENCE [LARGE SCALE GENOMIC DNA]</scope>
    <source>
        <strain evidence="2">DSM 23493</strain>
    </source>
</reference>
<gene>
    <name evidence="1" type="ORF">ACZ11_13275</name>
</gene>
<dbReference type="GeneID" id="96599201"/>
<evidence type="ECO:0000313" key="1">
    <source>
        <dbReference type="EMBL" id="KMY33037.1"/>
    </source>
</evidence>
<dbReference type="EMBL" id="LFXJ01000005">
    <property type="protein sequence ID" value="KMY33037.1"/>
    <property type="molecule type" value="Genomic_DNA"/>
</dbReference>
<comment type="caution">
    <text evidence="1">The sequence shown here is derived from an EMBL/GenBank/DDBJ whole genome shotgun (WGS) entry which is preliminary data.</text>
</comment>